<protein>
    <submittedName>
        <fullName evidence="2">Uncharacterized protein</fullName>
    </submittedName>
</protein>
<proteinExistence type="predicted"/>
<feature type="compositionally biased region" description="Low complexity" evidence="1">
    <location>
        <begin position="47"/>
        <end position="56"/>
    </location>
</feature>
<feature type="compositionally biased region" description="Polar residues" evidence="1">
    <location>
        <begin position="1"/>
        <end position="31"/>
    </location>
</feature>
<feature type="compositionally biased region" description="Low complexity" evidence="1">
    <location>
        <begin position="120"/>
        <end position="135"/>
    </location>
</feature>
<sequence>MDLRTIMNNDASGTSDAPSTAPLQSPSQVSRKPSDPMYAPRDQQRTSSYPSAYSSHPPQPPPLQRPHASPERSSSYGSLQSPYQYHPPSAQIAGAQSQRGPSPPPYGSSASRDSFSTYGHPQQHHQQQQSPFAQQRTARQRLLHSLTRRSNSPPQPKDPYRILREVQLLHLIPVKRPHLRAPNPPAMNPCQIVPQARGLVRMLRFICRRRRCPVSRDRIQDR</sequence>
<reference evidence="2" key="1">
    <citation type="submission" date="2019-04" db="EMBL/GenBank/DDBJ databases">
        <title>Friends and foes A comparative genomics study of 23 Aspergillus species from section Flavi.</title>
        <authorList>
            <consortium name="DOE Joint Genome Institute"/>
            <person name="Kjaerbolling I."/>
            <person name="Vesth T."/>
            <person name="Frisvad J.C."/>
            <person name="Nybo J.L."/>
            <person name="Theobald S."/>
            <person name="Kildgaard S."/>
            <person name="Isbrandt T."/>
            <person name="Kuo A."/>
            <person name="Sato A."/>
            <person name="Lyhne E.K."/>
            <person name="Kogle M.E."/>
            <person name="Wiebenga A."/>
            <person name="Kun R.S."/>
            <person name="Lubbers R.J."/>
            <person name="Makela M.R."/>
            <person name="Barry K."/>
            <person name="Chovatia M."/>
            <person name="Clum A."/>
            <person name="Daum C."/>
            <person name="Haridas S."/>
            <person name="He G."/>
            <person name="LaButti K."/>
            <person name="Lipzen A."/>
            <person name="Mondo S."/>
            <person name="Riley R."/>
            <person name="Salamov A."/>
            <person name="Simmons B.A."/>
            <person name="Magnuson J.K."/>
            <person name="Henrissat B."/>
            <person name="Mortensen U.H."/>
            <person name="Larsen T.O."/>
            <person name="Devries R.P."/>
            <person name="Grigoriev I.V."/>
            <person name="Machida M."/>
            <person name="Baker S.E."/>
            <person name="Andersen M.R."/>
        </authorList>
    </citation>
    <scope>NUCLEOTIDE SEQUENCE</scope>
    <source>
        <strain evidence="2">CBS 117612</strain>
    </source>
</reference>
<dbReference type="Proteomes" id="UP000325558">
    <property type="component" value="Unassembled WGS sequence"/>
</dbReference>
<organism evidence="2">
    <name type="scientific">Aspergillus arachidicola</name>
    <dbReference type="NCBI Taxonomy" id="656916"/>
    <lineage>
        <taxon>Eukaryota</taxon>
        <taxon>Fungi</taxon>
        <taxon>Dikarya</taxon>
        <taxon>Ascomycota</taxon>
        <taxon>Pezizomycotina</taxon>
        <taxon>Eurotiomycetes</taxon>
        <taxon>Eurotiomycetidae</taxon>
        <taxon>Eurotiales</taxon>
        <taxon>Aspergillaceae</taxon>
        <taxon>Aspergillus</taxon>
        <taxon>Aspergillus subgen. Circumdati</taxon>
    </lineage>
</organism>
<evidence type="ECO:0000256" key="1">
    <source>
        <dbReference type="SAM" id="MobiDB-lite"/>
    </source>
</evidence>
<dbReference type="AlphaFoldDB" id="A0A5N6YI12"/>
<feature type="region of interest" description="Disordered" evidence="1">
    <location>
        <begin position="1"/>
        <end position="138"/>
    </location>
</feature>
<accession>A0A5N6YI12</accession>
<dbReference type="EMBL" id="ML737125">
    <property type="protein sequence ID" value="KAE8344196.1"/>
    <property type="molecule type" value="Genomic_DNA"/>
</dbReference>
<gene>
    <name evidence="2" type="ORF">BDV24DRAFT_127583</name>
</gene>
<feature type="compositionally biased region" description="Polar residues" evidence="1">
    <location>
        <begin position="71"/>
        <end position="83"/>
    </location>
</feature>
<evidence type="ECO:0000313" key="2">
    <source>
        <dbReference type="EMBL" id="KAE8344196.1"/>
    </source>
</evidence>
<name>A0A5N6YI12_9EURO</name>